<proteinExistence type="inferred from homology"/>
<organism evidence="6 7">
    <name type="scientific">Lactococcus fujiensis JCM 16395</name>
    <dbReference type="NCBI Taxonomy" id="1291764"/>
    <lineage>
        <taxon>Bacteria</taxon>
        <taxon>Bacillati</taxon>
        <taxon>Bacillota</taxon>
        <taxon>Bacilli</taxon>
        <taxon>Lactobacillales</taxon>
        <taxon>Streptococcaceae</taxon>
        <taxon>Lactococcus</taxon>
    </lineage>
</organism>
<comment type="similarity">
    <text evidence="1">Belongs to the SMC family. SbcC subfamily.</text>
</comment>
<dbReference type="AlphaFoldDB" id="A0A2A5RK50"/>
<evidence type="ECO:0000313" key="7">
    <source>
        <dbReference type="Proteomes" id="UP000218181"/>
    </source>
</evidence>
<dbReference type="Pfam" id="PF13476">
    <property type="entry name" value="AAA_23"/>
    <property type="match status" value="1"/>
</dbReference>
<evidence type="ECO:0000313" key="6">
    <source>
        <dbReference type="EMBL" id="PCR99529.1"/>
    </source>
</evidence>
<dbReference type="SUPFAM" id="SSF52540">
    <property type="entry name" value="P-loop containing nucleoside triphosphate hydrolases"/>
    <property type="match status" value="1"/>
</dbReference>
<dbReference type="InterPro" id="IPR038729">
    <property type="entry name" value="Rad50/SbcC_AAA"/>
</dbReference>
<reference evidence="6 7" key="1">
    <citation type="submission" date="2014-12" db="EMBL/GenBank/DDBJ databases">
        <title>Draft genome sequences of 10 type strains of Lactococcus.</title>
        <authorList>
            <person name="Sun Z."/>
            <person name="Zhong Z."/>
            <person name="Liu W."/>
            <person name="Zhang W."/>
            <person name="Zhang H."/>
        </authorList>
    </citation>
    <scope>NUCLEOTIDE SEQUENCE [LARGE SCALE GENOMIC DNA]</scope>
    <source>
        <strain evidence="6 7">JCM 16395</strain>
    </source>
</reference>
<keyword evidence="7" id="KW-1185">Reference proteome</keyword>
<feature type="coiled-coil region" evidence="4">
    <location>
        <begin position="708"/>
        <end position="742"/>
    </location>
</feature>
<evidence type="ECO:0000259" key="5">
    <source>
        <dbReference type="Pfam" id="PF13476"/>
    </source>
</evidence>
<dbReference type="EMBL" id="JXJU01000008">
    <property type="protein sequence ID" value="PCR99529.1"/>
    <property type="molecule type" value="Genomic_DNA"/>
</dbReference>
<keyword evidence="6" id="KW-0269">Exonuclease</keyword>
<evidence type="ECO:0000256" key="2">
    <source>
        <dbReference type="ARBA" id="ARBA00011322"/>
    </source>
</evidence>
<dbReference type="STRING" id="1291764.GCA_001311235_01676"/>
<feature type="coiled-coil region" evidence="4">
    <location>
        <begin position="531"/>
        <end position="590"/>
    </location>
</feature>
<dbReference type="GO" id="GO:0004527">
    <property type="term" value="F:exonuclease activity"/>
    <property type="evidence" value="ECO:0007669"/>
    <property type="project" value="UniProtKB-KW"/>
</dbReference>
<dbReference type="PANTHER" id="PTHR32114">
    <property type="entry name" value="ABC TRANSPORTER ABCH.3"/>
    <property type="match status" value="1"/>
</dbReference>
<gene>
    <name evidence="6" type="ORF">RT41_GL001905</name>
</gene>
<keyword evidence="6" id="KW-0540">Nuclease</keyword>
<dbReference type="PANTHER" id="PTHR32114:SF2">
    <property type="entry name" value="ABC TRANSPORTER ABCH.3"/>
    <property type="match status" value="1"/>
</dbReference>
<keyword evidence="4" id="KW-0175">Coiled coil</keyword>
<dbReference type="Proteomes" id="UP000218181">
    <property type="component" value="Unassembled WGS sequence"/>
</dbReference>
<evidence type="ECO:0000256" key="4">
    <source>
        <dbReference type="SAM" id="Coils"/>
    </source>
</evidence>
<dbReference type="GO" id="GO:0016887">
    <property type="term" value="F:ATP hydrolysis activity"/>
    <property type="evidence" value="ECO:0007669"/>
    <property type="project" value="InterPro"/>
</dbReference>
<dbReference type="GO" id="GO:0006302">
    <property type="term" value="P:double-strand break repair"/>
    <property type="evidence" value="ECO:0007669"/>
    <property type="project" value="InterPro"/>
</dbReference>
<sequence>MNYFGPHEHSKIDFSKLAEAPIFLISGDTGAGKSTIFDAMTYALFGTTTSERDAREMRSQFASCEEETSVTFYFEQGNFIYKVVRKPEQELKKMRGTGTKKQNSTANLTIVESIKGKELENLATKPADVGNEMVQLLHLNAEQFKKIILLPQNDFSQFLKSKTDEKEAILKKIFGTGIFTEFSNQIKMKFNLLNEQNQEFQNQLAIQFQSAIWSNSELEKIENSLEEEKFDCLHTLIEVRKKDNQVLKDKVETLRILQTQAQMELQKAVEIESNLARKHTLETDYATKIMAHASEHEENQVHYQELLWASSFKQPLSDISKAEQALIGLKSNRGQYQEEMTELNGQLSGLEKQMDRLNEENELIETKKQQVAKISILIPQAKEVEKLKLELEQLNQELRELNAQLEEVEQIRQTYSQEIIFKQQARFDIDEINKESKNLNEIALMLSQNVIPQFKEFNRLDLEKKALEEDDHKAKETINKLQRSLSMKKADYELKIQKRRQLMIAQLQNELVEGEPCLVCGSIEHHAKPALEISNQELKEAMEDVDESQRAFAATEVSTQQALANHDQLKVKLENKLIELERIKNERDENYVALKSSSNLELPEKIDLSAIEKVIKLAREKNNVKFEKNKKLTEEINVLEIQALDAEQKGQSLSKQVAEIMGKIETQHQFISQKGVLESSLRLEKQREKLSKEIESFEWFVRDTTTKKIELERLLEGANGKIESLNSQINLTELSLEEIKSKVSKRLNASDAQSDKIEVIQKWLDENPTTLSNKIEAYQNEKLRLEKEIKQLEKQLTGSKLPDINHLTQVNKENEKNYIHAEKELATSDKEVDQAIKAFEKIEKLRRAQGKLAQASADMTQLWNAVNGKTTDKLKLETFVVQSYLEQVLDYANHHFINVLSNNRYQFELSEEVKGNGSQGLNINIYDNETGATRSSSTMSGGETFIAALSIALSLSEVVQNTANGVQIDALFVDEGFGSLDQETLQKAMTALEQIGENRMVGVISHVEEMKKSIGQQLLIKKIGDGRSRIERYSI</sequence>
<comment type="subunit">
    <text evidence="2">Heterodimer of SbcC and SbcD.</text>
</comment>
<feature type="domain" description="Rad50/SbcC-type AAA" evidence="5">
    <location>
        <begin position="2"/>
        <end position="367"/>
    </location>
</feature>
<protein>
    <recommendedName>
        <fullName evidence="3">Nuclease SbcCD subunit C</fullName>
    </recommendedName>
</protein>
<evidence type="ECO:0000256" key="1">
    <source>
        <dbReference type="ARBA" id="ARBA00006930"/>
    </source>
</evidence>
<name>A0A2A5RK50_9LACT</name>
<dbReference type="Pfam" id="PF13558">
    <property type="entry name" value="SbcC_Walker_B"/>
    <property type="match status" value="1"/>
</dbReference>
<accession>A0A2A5RK50</accession>
<comment type="caution">
    <text evidence="6">The sequence shown here is derived from an EMBL/GenBank/DDBJ whole genome shotgun (WGS) entry which is preliminary data.</text>
</comment>
<dbReference type="Gene3D" id="3.40.50.300">
    <property type="entry name" value="P-loop containing nucleotide triphosphate hydrolases"/>
    <property type="match status" value="2"/>
</dbReference>
<evidence type="ECO:0000256" key="3">
    <source>
        <dbReference type="ARBA" id="ARBA00013368"/>
    </source>
</evidence>
<dbReference type="InterPro" id="IPR027417">
    <property type="entry name" value="P-loop_NTPase"/>
</dbReference>
<feature type="coiled-coil region" evidence="4">
    <location>
        <begin position="319"/>
        <end position="484"/>
    </location>
</feature>
<keyword evidence="6" id="KW-0378">Hydrolase</keyword>